<keyword evidence="3" id="KW-1185">Reference proteome</keyword>
<feature type="region of interest" description="Disordered" evidence="1">
    <location>
        <begin position="252"/>
        <end position="324"/>
    </location>
</feature>
<feature type="compositionally biased region" description="Polar residues" evidence="1">
    <location>
        <begin position="279"/>
        <end position="291"/>
    </location>
</feature>
<dbReference type="InterPro" id="IPR010736">
    <property type="entry name" value="SHIPPO-rpt"/>
</dbReference>
<gene>
    <name evidence="2" type="ORF">V7S43_009144</name>
</gene>
<dbReference type="EMBL" id="JBIMZQ010000019">
    <property type="protein sequence ID" value="KAL3665711.1"/>
    <property type="molecule type" value="Genomic_DNA"/>
</dbReference>
<evidence type="ECO:0000313" key="2">
    <source>
        <dbReference type="EMBL" id="KAL3665711.1"/>
    </source>
</evidence>
<dbReference type="AlphaFoldDB" id="A0ABD3FJ23"/>
<sequence>MASSPPHAQTSPSKSPPRPLGSPVHQAFMDIKSSCGEQVDSRKVTAPMTVFGSGTRPHTTSGSKAPGPGAYQIPSSIGKPVLSTMAQAPSCSISGREKFGSTADLQTSAKFPGPGDYTTDIVNPRERAAPSYSLGKKWSPMADEKKFPGPGAYETTPTIGRTVLSTQKSNPMSSFPKVERKPLRASSTADVGPGQYSVVVESVGRQAVSTVTSAAAYSFGTESRSKIDRSTAGSKYYDAKSSVGTQVESTYRTAPKCSMSGRPQTSPSISPPRPLGSPVHQTFTDIKSSCGGQVDSRKSTAPVTVFGSGTRPHTTSGSKAPGPGAYQIPSSIGKPVLSTMAQAPSCSISGREKFGSTADLQTSAKFPGPGDYTTDIVNPRERAAPSYSLGKKWSPMADEKKFPGPGAYETTPTIGRTVLSTQKSNPMSSFPKVERKPLRASSTADVGPGQYSVVVESVGRQAVSTVTSAAAFSFGTETRSKIGRSTGRYKYYDPKSSVGTQVESTYRTAPKCSMSGRTKFGSHF</sequence>
<name>A0ABD3FJ23_9STRA</name>
<proteinExistence type="predicted"/>
<feature type="region of interest" description="Disordered" evidence="1">
    <location>
        <begin position="146"/>
        <end position="191"/>
    </location>
</feature>
<feature type="region of interest" description="Disordered" evidence="1">
    <location>
        <begin position="48"/>
        <end position="76"/>
    </location>
</feature>
<dbReference type="Proteomes" id="UP001632037">
    <property type="component" value="Unassembled WGS sequence"/>
</dbReference>
<accession>A0ABD3FJ23</accession>
<dbReference type="PANTHER" id="PTHR40429">
    <property type="entry name" value="FLAGELLAR ASSOCIATED PROTEIN"/>
    <property type="match status" value="1"/>
</dbReference>
<dbReference type="Pfam" id="PF07004">
    <property type="entry name" value="SHIPPO-rpt"/>
    <property type="match status" value="10"/>
</dbReference>
<feature type="region of interest" description="Disordered" evidence="1">
    <location>
        <begin position="1"/>
        <end position="25"/>
    </location>
</feature>
<protein>
    <recommendedName>
        <fullName evidence="4">Outer dense fiber protein 3</fullName>
    </recommendedName>
</protein>
<evidence type="ECO:0008006" key="4">
    <source>
        <dbReference type="Google" id="ProtNLM"/>
    </source>
</evidence>
<dbReference type="PANTHER" id="PTHR40429:SF1">
    <property type="entry name" value="FLAGELLAR ASSOCIATED PROTEIN"/>
    <property type="match status" value="1"/>
</dbReference>
<feature type="compositionally biased region" description="Polar residues" evidence="1">
    <location>
        <begin position="155"/>
        <end position="173"/>
    </location>
</feature>
<feature type="region of interest" description="Disordered" evidence="1">
    <location>
        <begin position="421"/>
        <end position="446"/>
    </location>
</feature>
<evidence type="ECO:0000313" key="3">
    <source>
        <dbReference type="Proteomes" id="UP001632037"/>
    </source>
</evidence>
<organism evidence="2 3">
    <name type="scientific">Phytophthora oleae</name>
    <dbReference type="NCBI Taxonomy" id="2107226"/>
    <lineage>
        <taxon>Eukaryota</taxon>
        <taxon>Sar</taxon>
        <taxon>Stramenopiles</taxon>
        <taxon>Oomycota</taxon>
        <taxon>Peronosporomycetes</taxon>
        <taxon>Peronosporales</taxon>
        <taxon>Peronosporaceae</taxon>
        <taxon>Phytophthora</taxon>
    </lineage>
</organism>
<evidence type="ECO:0000256" key="1">
    <source>
        <dbReference type="SAM" id="MobiDB-lite"/>
    </source>
</evidence>
<comment type="caution">
    <text evidence="2">The sequence shown here is derived from an EMBL/GenBank/DDBJ whole genome shotgun (WGS) entry which is preliminary data.</text>
</comment>
<reference evidence="2 3" key="1">
    <citation type="submission" date="2024-09" db="EMBL/GenBank/DDBJ databases">
        <title>Genome sequencing and assembly of Phytophthora oleae, isolate VK10A, causative agent of rot of olive drupes.</title>
        <authorList>
            <person name="Conti Taguali S."/>
            <person name="Riolo M."/>
            <person name="La Spada F."/>
            <person name="Cacciola S.O."/>
            <person name="Dionisio G."/>
        </authorList>
    </citation>
    <scope>NUCLEOTIDE SEQUENCE [LARGE SCALE GENOMIC DNA]</scope>
    <source>
        <strain evidence="2 3">VK10A</strain>
    </source>
</reference>
<feature type="compositionally biased region" description="Polar residues" evidence="1">
    <location>
        <begin position="1"/>
        <end position="13"/>
    </location>
</feature>